<feature type="domain" description="HTH tetR-type" evidence="5">
    <location>
        <begin position="6"/>
        <end position="66"/>
    </location>
</feature>
<keyword evidence="1" id="KW-0805">Transcription regulation</keyword>
<evidence type="ECO:0000313" key="7">
    <source>
        <dbReference type="Proteomes" id="UP001500635"/>
    </source>
</evidence>
<keyword evidence="2 4" id="KW-0238">DNA-binding</keyword>
<dbReference type="Gene3D" id="1.10.357.10">
    <property type="entry name" value="Tetracycline Repressor, domain 2"/>
    <property type="match status" value="1"/>
</dbReference>
<dbReference type="PANTHER" id="PTHR30055">
    <property type="entry name" value="HTH-TYPE TRANSCRIPTIONAL REGULATOR RUTR"/>
    <property type="match status" value="1"/>
</dbReference>
<dbReference type="Pfam" id="PF17754">
    <property type="entry name" value="TetR_C_14"/>
    <property type="match status" value="1"/>
</dbReference>
<proteinExistence type="predicted"/>
<organism evidence="6 7">
    <name type="scientific">Tsukamurella soli</name>
    <dbReference type="NCBI Taxonomy" id="644556"/>
    <lineage>
        <taxon>Bacteria</taxon>
        <taxon>Bacillati</taxon>
        <taxon>Actinomycetota</taxon>
        <taxon>Actinomycetes</taxon>
        <taxon>Mycobacteriales</taxon>
        <taxon>Tsukamurellaceae</taxon>
        <taxon>Tsukamurella</taxon>
    </lineage>
</organism>
<dbReference type="PANTHER" id="PTHR30055:SF238">
    <property type="entry name" value="MYCOFACTOCIN BIOSYNTHESIS TRANSCRIPTIONAL REGULATOR MFTR-RELATED"/>
    <property type="match status" value="1"/>
</dbReference>
<dbReference type="PROSITE" id="PS01081">
    <property type="entry name" value="HTH_TETR_1"/>
    <property type="match status" value="1"/>
</dbReference>
<name>A0ABP8K9J1_9ACTN</name>
<evidence type="ECO:0000259" key="5">
    <source>
        <dbReference type="PROSITE" id="PS50977"/>
    </source>
</evidence>
<keyword evidence="3" id="KW-0804">Transcription</keyword>
<dbReference type="RefSeq" id="WP_345000017.1">
    <property type="nucleotide sequence ID" value="NZ_BAABFR010000099.1"/>
</dbReference>
<feature type="DNA-binding region" description="H-T-H motif" evidence="4">
    <location>
        <begin position="29"/>
        <end position="48"/>
    </location>
</feature>
<dbReference type="PRINTS" id="PR00455">
    <property type="entry name" value="HTHTETR"/>
</dbReference>
<dbReference type="InterPro" id="IPR001647">
    <property type="entry name" value="HTH_TetR"/>
</dbReference>
<comment type="caution">
    <text evidence="6">The sequence shown here is derived from an EMBL/GenBank/DDBJ whole genome shotgun (WGS) entry which is preliminary data.</text>
</comment>
<evidence type="ECO:0000256" key="1">
    <source>
        <dbReference type="ARBA" id="ARBA00023015"/>
    </source>
</evidence>
<dbReference type="SUPFAM" id="SSF46689">
    <property type="entry name" value="Homeodomain-like"/>
    <property type="match status" value="1"/>
</dbReference>
<dbReference type="Proteomes" id="UP001500635">
    <property type="component" value="Unassembled WGS sequence"/>
</dbReference>
<evidence type="ECO:0000313" key="6">
    <source>
        <dbReference type="EMBL" id="GAA4402517.1"/>
    </source>
</evidence>
<gene>
    <name evidence="6" type="ORF">GCM10023147_43230</name>
</gene>
<protein>
    <submittedName>
        <fullName evidence="6">TetR/AcrR family transcriptional regulator</fullName>
    </submittedName>
</protein>
<dbReference type="PROSITE" id="PS50977">
    <property type="entry name" value="HTH_TETR_2"/>
    <property type="match status" value="1"/>
</dbReference>
<evidence type="ECO:0000256" key="4">
    <source>
        <dbReference type="PROSITE-ProRule" id="PRU00335"/>
    </source>
</evidence>
<evidence type="ECO:0000256" key="2">
    <source>
        <dbReference type="ARBA" id="ARBA00023125"/>
    </source>
</evidence>
<keyword evidence="7" id="KW-1185">Reference proteome</keyword>
<accession>A0ABP8K9J1</accession>
<evidence type="ECO:0000256" key="3">
    <source>
        <dbReference type="ARBA" id="ARBA00023163"/>
    </source>
</evidence>
<dbReference type="InterPro" id="IPR009057">
    <property type="entry name" value="Homeodomain-like_sf"/>
</dbReference>
<sequence length="190" mass="21439">MGRWQPDARERLEQAALDLFVEQGFAETTVPQITARAGLTTRTFYRHFADKREVLFGDEEIPVAAARMITEAPTDLPPMTLLTGALEAFAHTRFEHRRADLRRRRDIIRSDEGLTERELRKRAMLSEAARAALSERGLDPTVAALLAEMCVAVMYVSVQAWLDGDDDRPLVEILRSALTALRREFVSAPC</sequence>
<dbReference type="InterPro" id="IPR023772">
    <property type="entry name" value="DNA-bd_HTH_TetR-type_CS"/>
</dbReference>
<dbReference type="Pfam" id="PF00440">
    <property type="entry name" value="TetR_N"/>
    <property type="match status" value="1"/>
</dbReference>
<dbReference type="InterPro" id="IPR041347">
    <property type="entry name" value="MftR_C"/>
</dbReference>
<dbReference type="EMBL" id="BAABFR010000099">
    <property type="protein sequence ID" value="GAA4402517.1"/>
    <property type="molecule type" value="Genomic_DNA"/>
</dbReference>
<reference evidence="7" key="1">
    <citation type="journal article" date="2019" name="Int. J. Syst. Evol. Microbiol.">
        <title>The Global Catalogue of Microorganisms (GCM) 10K type strain sequencing project: providing services to taxonomists for standard genome sequencing and annotation.</title>
        <authorList>
            <consortium name="The Broad Institute Genomics Platform"/>
            <consortium name="The Broad Institute Genome Sequencing Center for Infectious Disease"/>
            <person name="Wu L."/>
            <person name="Ma J."/>
        </authorList>
    </citation>
    <scope>NUCLEOTIDE SEQUENCE [LARGE SCALE GENOMIC DNA]</scope>
    <source>
        <strain evidence="7">JCM 17688</strain>
    </source>
</reference>
<dbReference type="InterPro" id="IPR050109">
    <property type="entry name" value="HTH-type_TetR-like_transc_reg"/>
</dbReference>